<dbReference type="SMART" id="SM00535">
    <property type="entry name" value="RIBOc"/>
    <property type="match status" value="1"/>
</dbReference>
<sequence>MASLLPIRVVRTTTSSCSACRSLTSAATPTTRLAGAAAPLFRRNLSTPSEQQQTPPAEYSDKPRWSYTPPRAKAPFSLRLNSKRREFPVNSDPKVLDQFYIRMLGEDGDKVLSDEVKWLTVTHKSFDQGRRGFNDRLAFLGKRIVQLQASLALAQSPGTAVVADVFGREPFAHPALDGLGNLSTNTRNFLTSKMKLAELAEKYELQTVLRWSPRKPDNLPASGVELVLAHTMYAVIGAISLEKGGQVANKVAQERILAPLGFKVTA</sequence>
<feature type="domain" description="RNase III" evidence="2">
    <location>
        <begin position="115"/>
        <end position="265"/>
    </location>
</feature>
<dbReference type="OrthoDB" id="2281895at2759"/>
<keyword evidence="4" id="KW-1185">Reference proteome</keyword>
<evidence type="ECO:0000313" key="3">
    <source>
        <dbReference type="EMBL" id="KKK13380.1"/>
    </source>
</evidence>
<dbReference type="GO" id="GO:0006396">
    <property type="term" value="P:RNA processing"/>
    <property type="evidence" value="ECO:0007669"/>
    <property type="project" value="InterPro"/>
</dbReference>
<dbReference type="FunFam" id="1.10.1520.10:FF:000018">
    <property type="entry name" value="RNase III domain protein"/>
    <property type="match status" value="1"/>
</dbReference>
<proteinExistence type="predicted"/>
<dbReference type="InterPro" id="IPR036389">
    <property type="entry name" value="RNase_III_sf"/>
</dbReference>
<feature type="region of interest" description="Disordered" evidence="1">
    <location>
        <begin position="44"/>
        <end position="67"/>
    </location>
</feature>
<comment type="caution">
    <text evidence="3">The sequence shown here is derived from an EMBL/GenBank/DDBJ whole genome shotgun (WGS) entry which is preliminary data.</text>
</comment>
<dbReference type="VEuPathDB" id="FungiDB:P175DRAFT_0504544"/>
<dbReference type="Proteomes" id="UP000034947">
    <property type="component" value="Unassembled WGS sequence"/>
</dbReference>
<reference evidence="3 4" key="1">
    <citation type="submission" date="2015-02" db="EMBL/GenBank/DDBJ databases">
        <title>Draft Genome Sequences of Two Closely-Related Aflatoxigenic Aspergillus Species Obtained from the Cote d'Ivoire.</title>
        <authorList>
            <person name="Moore G.G."/>
            <person name="Beltz S.B."/>
            <person name="Mack B.M."/>
        </authorList>
    </citation>
    <scope>NUCLEOTIDE SEQUENCE [LARGE SCALE GENOMIC DNA]</scope>
    <source>
        <strain evidence="3 4">SRRC1432</strain>
    </source>
</reference>
<dbReference type="PANTHER" id="PTHR28160">
    <property type="entry name" value="54S RIBOSOMAL PROTEIN L15, MITOCHONDRIAL"/>
    <property type="match status" value="1"/>
</dbReference>
<organism evidence="3 4">
    <name type="scientific">Aspergillus ochraceoroseus</name>
    <dbReference type="NCBI Taxonomy" id="138278"/>
    <lineage>
        <taxon>Eukaryota</taxon>
        <taxon>Fungi</taxon>
        <taxon>Dikarya</taxon>
        <taxon>Ascomycota</taxon>
        <taxon>Pezizomycotina</taxon>
        <taxon>Eurotiomycetes</taxon>
        <taxon>Eurotiomycetidae</taxon>
        <taxon>Eurotiales</taxon>
        <taxon>Aspergillaceae</taxon>
        <taxon>Aspergillus</taxon>
        <taxon>Aspergillus subgen. Nidulantes</taxon>
    </lineage>
</organism>
<dbReference type="Pfam" id="PF14622">
    <property type="entry name" value="Ribonucleas_3_3"/>
    <property type="match status" value="1"/>
</dbReference>
<dbReference type="GO" id="GO:0003735">
    <property type="term" value="F:structural constituent of ribosome"/>
    <property type="evidence" value="ECO:0007669"/>
    <property type="project" value="InterPro"/>
</dbReference>
<name>A0A0F8W666_9EURO</name>
<dbReference type="AlphaFoldDB" id="A0A0F8W666"/>
<evidence type="ECO:0000256" key="1">
    <source>
        <dbReference type="SAM" id="MobiDB-lite"/>
    </source>
</evidence>
<dbReference type="InterPro" id="IPR000999">
    <property type="entry name" value="RNase_III_dom"/>
</dbReference>
<evidence type="ECO:0000313" key="4">
    <source>
        <dbReference type="Proteomes" id="UP000034947"/>
    </source>
</evidence>
<feature type="compositionally biased region" description="Polar residues" evidence="1">
    <location>
        <begin position="44"/>
        <end position="55"/>
    </location>
</feature>
<protein>
    <recommendedName>
        <fullName evidence="2">RNase III domain-containing protein</fullName>
    </recommendedName>
</protein>
<accession>A0A0F8W666</accession>
<dbReference type="GO" id="GO:0004525">
    <property type="term" value="F:ribonuclease III activity"/>
    <property type="evidence" value="ECO:0007669"/>
    <property type="project" value="InterPro"/>
</dbReference>
<dbReference type="EMBL" id="JYKN01003241">
    <property type="protein sequence ID" value="KKK13380.1"/>
    <property type="molecule type" value="Genomic_DNA"/>
</dbReference>
<dbReference type="CDD" id="cd00593">
    <property type="entry name" value="RIBOc"/>
    <property type="match status" value="1"/>
</dbReference>
<dbReference type="GO" id="GO:0032543">
    <property type="term" value="P:mitochondrial translation"/>
    <property type="evidence" value="ECO:0007669"/>
    <property type="project" value="InterPro"/>
</dbReference>
<evidence type="ECO:0000259" key="2">
    <source>
        <dbReference type="SMART" id="SM00535"/>
    </source>
</evidence>
<dbReference type="PANTHER" id="PTHR28160:SF1">
    <property type="entry name" value="LARGE RIBOSOMAL SUBUNIT PROTEIN ML57"/>
    <property type="match status" value="1"/>
</dbReference>
<dbReference type="GO" id="GO:0005762">
    <property type="term" value="C:mitochondrial large ribosomal subunit"/>
    <property type="evidence" value="ECO:0007669"/>
    <property type="project" value="InterPro"/>
</dbReference>
<dbReference type="SUPFAM" id="SSF69065">
    <property type="entry name" value="RNase III domain-like"/>
    <property type="match status" value="1"/>
</dbReference>
<dbReference type="InterPro" id="IPR040030">
    <property type="entry name" value="Ribosomal_mL57"/>
</dbReference>
<gene>
    <name evidence="3" type="ORF">AOCH_004961</name>
</gene>
<dbReference type="Gene3D" id="1.10.1520.10">
    <property type="entry name" value="Ribonuclease III domain"/>
    <property type="match status" value="1"/>
</dbReference>